<sequence length="65" mass="6746">MGSAILRSRPGDVTGHVMTGLFTGHQSLVTGPRSLAGRVRATVSSHRVLPGDVTGDIMTDPFTGL</sequence>
<accession>A0A9D4L3T9</accession>
<proteinExistence type="predicted"/>
<evidence type="ECO:0000313" key="2">
    <source>
        <dbReference type="Proteomes" id="UP000828390"/>
    </source>
</evidence>
<comment type="caution">
    <text evidence="1">The sequence shown here is derived from an EMBL/GenBank/DDBJ whole genome shotgun (WGS) entry which is preliminary data.</text>
</comment>
<evidence type="ECO:0000313" key="1">
    <source>
        <dbReference type="EMBL" id="KAH3850774.1"/>
    </source>
</evidence>
<dbReference type="EMBL" id="JAIWYP010000003">
    <property type="protein sequence ID" value="KAH3850774.1"/>
    <property type="molecule type" value="Genomic_DNA"/>
</dbReference>
<name>A0A9D4L3T9_DREPO</name>
<dbReference type="Proteomes" id="UP000828390">
    <property type="component" value="Unassembled WGS sequence"/>
</dbReference>
<reference evidence="1" key="1">
    <citation type="journal article" date="2019" name="bioRxiv">
        <title>The Genome of the Zebra Mussel, Dreissena polymorpha: A Resource for Invasive Species Research.</title>
        <authorList>
            <person name="McCartney M.A."/>
            <person name="Auch B."/>
            <person name="Kono T."/>
            <person name="Mallez S."/>
            <person name="Zhang Y."/>
            <person name="Obille A."/>
            <person name="Becker A."/>
            <person name="Abrahante J.E."/>
            <person name="Garbe J."/>
            <person name="Badalamenti J.P."/>
            <person name="Herman A."/>
            <person name="Mangelson H."/>
            <person name="Liachko I."/>
            <person name="Sullivan S."/>
            <person name="Sone E.D."/>
            <person name="Koren S."/>
            <person name="Silverstein K.A.T."/>
            <person name="Beckman K.B."/>
            <person name="Gohl D.M."/>
        </authorList>
    </citation>
    <scope>NUCLEOTIDE SEQUENCE</scope>
    <source>
        <strain evidence="1">Duluth1</strain>
        <tissue evidence="1">Whole animal</tissue>
    </source>
</reference>
<keyword evidence="2" id="KW-1185">Reference proteome</keyword>
<dbReference type="AlphaFoldDB" id="A0A9D4L3T9"/>
<protein>
    <submittedName>
        <fullName evidence="1">Uncharacterized protein</fullName>
    </submittedName>
</protein>
<organism evidence="1 2">
    <name type="scientific">Dreissena polymorpha</name>
    <name type="common">Zebra mussel</name>
    <name type="synonym">Mytilus polymorpha</name>
    <dbReference type="NCBI Taxonomy" id="45954"/>
    <lineage>
        <taxon>Eukaryota</taxon>
        <taxon>Metazoa</taxon>
        <taxon>Spiralia</taxon>
        <taxon>Lophotrochozoa</taxon>
        <taxon>Mollusca</taxon>
        <taxon>Bivalvia</taxon>
        <taxon>Autobranchia</taxon>
        <taxon>Heteroconchia</taxon>
        <taxon>Euheterodonta</taxon>
        <taxon>Imparidentia</taxon>
        <taxon>Neoheterodontei</taxon>
        <taxon>Myida</taxon>
        <taxon>Dreissenoidea</taxon>
        <taxon>Dreissenidae</taxon>
        <taxon>Dreissena</taxon>
    </lineage>
</organism>
<gene>
    <name evidence="1" type="ORF">DPMN_093247</name>
</gene>
<reference evidence="1" key="2">
    <citation type="submission" date="2020-11" db="EMBL/GenBank/DDBJ databases">
        <authorList>
            <person name="McCartney M.A."/>
            <person name="Auch B."/>
            <person name="Kono T."/>
            <person name="Mallez S."/>
            <person name="Becker A."/>
            <person name="Gohl D.M."/>
            <person name="Silverstein K.A.T."/>
            <person name="Koren S."/>
            <person name="Bechman K.B."/>
            <person name="Herman A."/>
            <person name="Abrahante J.E."/>
            <person name="Garbe J."/>
        </authorList>
    </citation>
    <scope>NUCLEOTIDE SEQUENCE</scope>
    <source>
        <strain evidence="1">Duluth1</strain>
        <tissue evidence="1">Whole animal</tissue>
    </source>
</reference>